<gene>
    <name evidence="1" type="ORF">SIL82_07625</name>
</gene>
<protein>
    <submittedName>
        <fullName evidence="1">Uncharacterized protein</fullName>
    </submittedName>
</protein>
<evidence type="ECO:0000313" key="1">
    <source>
        <dbReference type="EMBL" id="MDX5984126.1"/>
    </source>
</evidence>
<dbReference type="EMBL" id="JAWXXV010000001">
    <property type="protein sequence ID" value="MDX5984126.1"/>
    <property type="molecule type" value="Genomic_DNA"/>
</dbReference>
<dbReference type="Proteomes" id="UP001279660">
    <property type="component" value="Unassembled WGS sequence"/>
</dbReference>
<name>A0ABU4PIX0_9SPHN</name>
<accession>A0ABU4PIX0</accession>
<proteinExistence type="predicted"/>
<dbReference type="RefSeq" id="WP_010403820.1">
    <property type="nucleotide sequence ID" value="NZ_JAWXXV010000001.1"/>
</dbReference>
<keyword evidence="2" id="KW-1185">Reference proteome</keyword>
<organism evidence="1 2">
    <name type="scientific">Sphingomonas echinoides</name>
    <dbReference type="NCBI Taxonomy" id="59803"/>
    <lineage>
        <taxon>Bacteria</taxon>
        <taxon>Pseudomonadati</taxon>
        <taxon>Pseudomonadota</taxon>
        <taxon>Alphaproteobacteria</taxon>
        <taxon>Sphingomonadales</taxon>
        <taxon>Sphingomonadaceae</taxon>
        <taxon>Sphingomonas</taxon>
    </lineage>
</organism>
<comment type="caution">
    <text evidence="1">The sequence shown here is derived from an EMBL/GenBank/DDBJ whole genome shotgun (WGS) entry which is preliminary data.</text>
</comment>
<sequence length="187" mass="20786">MPAFMFKIGSQIDGVWSEHSHPPVFKIEARAGAAGKVTATAPGSDSLVFRKLSECLEPPVFVLYVLHTPRGEADPGRYQSPGLTRGELTGFLEEFDNFLCRDARFDLWVHSPSDQATIVWDRHNLIHAYGRTDCVVQALRSIGFHEGEPMIPSSHEHHYHQALDADASAVISHFAWVRSALQPADVQ</sequence>
<reference evidence="1 2" key="1">
    <citation type="submission" date="2023-11" db="EMBL/GenBank/DDBJ databases">
        <title>MicrobeMod: A computational toolkit for identifying prokaryotic methylation and restriction-modification with nanopore sequencing.</title>
        <authorList>
            <person name="Crits-Christoph A."/>
            <person name="Kang S.C."/>
            <person name="Lee H."/>
            <person name="Ostrov N."/>
        </authorList>
    </citation>
    <scope>NUCLEOTIDE SEQUENCE [LARGE SCALE GENOMIC DNA]</scope>
    <source>
        <strain evidence="1 2">ATCC 14820</strain>
    </source>
</reference>
<evidence type="ECO:0000313" key="2">
    <source>
        <dbReference type="Proteomes" id="UP001279660"/>
    </source>
</evidence>